<gene>
    <name evidence="2" type="ORF">HMPREF0063_11910</name>
</gene>
<evidence type="ECO:0000256" key="1">
    <source>
        <dbReference type="SAM" id="MobiDB-lite"/>
    </source>
</evidence>
<feature type="region of interest" description="Disordered" evidence="1">
    <location>
        <begin position="227"/>
        <end position="247"/>
    </location>
</feature>
<dbReference type="eggNOG" id="ENOG5033IZQ">
    <property type="taxonomic scope" value="Bacteria"/>
</dbReference>
<dbReference type="HOGENOM" id="CLU_1122742_0_0_11"/>
<comment type="caution">
    <text evidence="2">The sequence shown here is derived from an EMBL/GenBank/DDBJ whole genome shotgun (WGS) entry which is preliminary data.</text>
</comment>
<name>E2SDX4_9ACTN</name>
<dbReference type="OrthoDB" id="4807086at2"/>
<organism evidence="2 3">
    <name type="scientific">Aeromicrobium marinum DSM 15272</name>
    <dbReference type="NCBI Taxonomy" id="585531"/>
    <lineage>
        <taxon>Bacteria</taxon>
        <taxon>Bacillati</taxon>
        <taxon>Actinomycetota</taxon>
        <taxon>Actinomycetes</taxon>
        <taxon>Propionibacteriales</taxon>
        <taxon>Nocardioidaceae</taxon>
        <taxon>Aeromicrobium</taxon>
    </lineage>
</organism>
<accession>E2SDX4</accession>
<proteinExistence type="predicted"/>
<protein>
    <submittedName>
        <fullName evidence="2">Uncharacterized protein</fullName>
    </submittedName>
</protein>
<dbReference type="AlphaFoldDB" id="E2SDX4"/>
<reference evidence="2" key="1">
    <citation type="submission" date="2010-08" db="EMBL/GenBank/DDBJ databases">
        <authorList>
            <person name="Muzny D."/>
            <person name="Qin X."/>
            <person name="Buhay C."/>
            <person name="Dugan-Rocha S."/>
            <person name="Ding Y."/>
            <person name="Chen G."/>
            <person name="Hawes A."/>
            <person name="Holder M."/>
            <person name="Jhangiani S."/>
            <person name="Johnson A."/>
            <person name="Khan Z."/>
            <person name="Li Z."/>
            <person name="Liu W."/>
            <person name="Liu X."/>
            <person name="Perez L."/>
            <person name="Shen H."/>
            <person name="Wang Q."/>
            <person name="Watt J."/>
            <person name="Xi L."/>
            <person name="Xin Y."/>
            <person name="Zhou J."/>
            <person name="Deng J."/>
            <person name="Jiang H."/>
            <person name="Liu Y."/>
            <person name="Qu J."/>
            <person name="Song X.-Z."/>
            <person name="Zhang L."/>
            <person name="Villasana D."/>
            <person name="Johnson A."/>
            <person name="Liu J."/>
            <person name="Liyanage D."/>
            <person name="Lorensuhewa L."/>
            <person name="Robinson T."/>
            <person name="Song A."/>
            <person name="Song B.-B."/>
            <person name="Dinh H."/>
            <person name="Thornton R."/>
            <person name="Coyle M."/>
            <person name="Francisco L."/>
            <person name="Jackson L."/>
            <person name="Javaid M."/>
            <person name="Korchina V."/>
            <person name="Kovar C."/>
            <person name="Mata R."/>
            <person name="Mathew T."/>
            <person name="Ngo R."/>
            <person name="Nguyen L."/>
            <person name="Nguyen N."/>
            <person name="Okwuonu G."/>
            <person name="Ongeri F."/>
            <person name="Pham C."/>
            <person name="Simmons D."/>
            <person name="Wilczek-Boney K."/>
            <person name="Hale W."/>
            <person name="Jakkamsetti A."/>
            <person name="Pham P."/>
            <person name="Ruth R."/>
            <person name="San Lucas F."/>
            <person name="Warren J."/>
            <person name="Zhang J."/>
            <person name="Zhao Z."/>
            <person name="Zhou C."/>
            <person name="Zhu D."/>
            <person name="Lee S."/>
            <person name="Bess C."/>
            <person name="Blankenburg K."/>
            <person name="Forbes L."/>
            <person name="Fu Q."/>
            <person name="Gubbala S."/>
            <person name="Hirani K."/>
            <person name="Jayaseelan J.C."/>
            <person name="Lara F."/>
            <person name="Munidasa M."/>
            <person name="Palculict T."/>
            <person name="Patil S."/>
            <person name="Pu L.-L."/>
            <person name="Saada N."/>
            <person name="Tang L."/>
            <person name="Weissenberger G."/>
            <person name="Zhu Y."/>
            <person name="Hemphill L."/>
            <person name="Shang Y."/>
            <person name="Youmans B."/>
            <person name="Ayvaz T."/>
            <person name="Ross M."/>
            <person name="Santibanez J."/>
            <person name="Aqrawi P."/>
            <person name="Gross S."/>
            <person name="Joshi V."/>
            <person name="Fowler G."/>
            <person name="Nazareth L."/>
            <person name="Reid J."/>
            <person name="Worley K."/>
            <person name="Petrosino J."/>
            <person name="Highlander S."/>
            <person name="Gibbs R."/>
        </authorList>
    </citation>
    <scope>NUCLEOTIDE SEQUENCE [LARGE SCALE GENOMIC DNA]</scope>
    <source>
        <strain evidence="2">DSM 15272</strain>
    </source>
</reference>
<dbReference type="EMBL" id="ACLF03000006">
    <property type="protein sequence ID" value="EFQ82701.1"/>
    <property type="molecule type" value="Genomic_DNA"/>
</dbReference>
<evidence type="ECO:0000313" key="3">
    <source>
        <dbReference type="Proteomes" id="UP000003111"/>
    </source>
</evidence>
<keyword evidence="3" id="KW-1185">Reference proteome</keyword>
<dbReference type="RefSeq" id="WP_007077002.1">
    <property type="nucleotide sequence ID" value="NZ_CM001024.1"/>
</dbReference>
<dbReference type="Proteomes" id="UP000003111">
    <property type="component" value="Unassembled WGS sequence"/>
</dbReference>
<feature type="region of interest" description="Disordered" evidence="1">
    <location>
        <begin position="106"/>
        <end position="134"/>
    </location>
</feature>
<sequence length="247" mass="26874">MTTTPSIRDEFASSFDDWIAGATVSKRSVVIYGKAGLYATYQQLERDLAIATAVESPGESMGGSEASRIRKDLQAVYDEWMESKSTWVVRAVSDADWDAVRAGDESEDLAPLVEPEKMEKPVEPVLPEKPTEAQKKSHTVAVRKYAKALAAYEAKVPAYREEIAAYLDELNLRLIRRVVVSVTIGSGATRTADGDVPVVTIAQLRALRAQIGEKQFTGLLNAAQQATSEEPVIPAPFSPSTSEDDPT</sequence>
<evidence type="ECO:0000313" key="2">
    <source>
        <dbReference type="EMBL" id="EFQ82701.1"/>
    </source>
</evidence>
<dbReference type="STRING" id="585531.HMPREF0063_11910"/>